<feature type="region of interest" description="Disordered" evidence="1">
    <location>
        <begin position="111"/>
        <end position="130"/>
    </location>
</feature>
<name>A0A0D9VBW1_9ORYZ</name>
<dbReference type="InterPro" id="IPR027417">
    <property type="entry name" value="P-loop_NTPase"/>
</dbReference>
<dbReference type="Gene3D" id="3.40.50.300">
    <property type="entry name" value="P-loop containing nucleotide triphosphate hydrolases"/>
    <property type="match status" value="1"/>
</dbReference>
<feature type="compositionally biased region" description="Acidic residues" evidence="1">
    <location>
        <begin position="116"/>
        <end position="127"/>
    </location>
</feature>
<organism evidence="3 4">
    <name type="scientific">Leersia perrieri</name>
    <dbReference type="NCBI Taxonomy" id="77586"/>
    <lineage>
        <taxon>Eukaryota</taxon>
        <taxon>Viridiplantae</taxon>
        <taxon>Streptophyta</taxon>
        <taxon>Embryophyta</taxon>
        <taxon>Tracheophyta</taxon>
        <taxon>Spermatophyta</taxon>
        <taxon>Magnoliopsida</taxon>
        <taxon>Liliopsida</taxon>
        <taxon>Poales</taxon>
        <taxon>Poaceae</taxon>
        <taxon>BOP clade</taxon>
        <taxon>Oryzoideae</taxon>
        <taxon>Oryzeae</taxon>
        <taxon>Oryzinae</taxon>
        <taxon>Leersia</taxon>
    </lineage>
</organism>
<dbReference type="GO" id="GO:0051276">
    <property type="term" value="P:chromosome organization"/>
    <property type="evidence" value="ECO:0007669"/>
    <property type="project" value="UniProtKB-ARBA"/>
</dbReference>
<dbReference type="EnsemblPlants" id="LPERR02G02490.1">
    <property type="protein sequence ID" value="LPERR02G02490.1"/>
    <property type="gene ID" value="LPERR02G02490"/>
</dbReference>
<evidence type="ECO:0000313" key="3">
    <source>
        <dbReference type="EnsemblPlants" id="LPERR02G02490.1"/>
    </source>
</evidence>
<dbReference type="Gramene" id="LPERR02G02490.1">
    <property type="protein sequence ID" value="LPERR02G02490.1"/>
    <property type="gene ID" value="LPERR02G02490"/>
</dbReference>
<reference evidence="3 4" key="1">
    <citation type="submission" date="2012-08" db="EMBL/GenBank/DDBJ databases">
        <title>Oryza genome evolution.</title>
        <authorList>
            <person name="Wing R.A."/>
        </authorList>
    </citation>
    <scope>NUCLEOTIDE SEQUENCE</scope>
</reference>
<keyword evidence="4" id="KW-1185">Reference proteome</keyword>
<dbReference type="STRING" id="77586.A0A0D9VBW1"/>
<dbReference type="AlphaFoldDB" id="A0A0D9VBW1"/>
<reference evidence="4" key="2">
    <citation type="submission" date="2013-12" db="EMBL/GenBank/DDBJ databases">
        <authorList>
            <person name="Yu Y."/>
            <person name="Lee S."/>
            <person name="de Baynast K."/>
            <person name="Wissotski M."/>
            <person name="Liu L."/>
            <person name="Talag J."/>
            <person name="Goicoechea J."/>
            <person name="Angelova A."/>
            <person name="Jetty R."/>
            <person name="Kudrna D."/>
            <person name="Golser W."/>
            <person name="Rivera L."/>
            <person name="Zhang J."/>
            <person name="Wing R."/>
        </authorList>
    </citation>
    <scope>NUCLEOTIDE SEQUENCE</scope>
</reference>
<dbReference type="PANTHER" id="PTHR43977">
    <property type="entry name" value="STRUCTURAL MAINTENANCE OF CHROMOSOMES PROTEIN 3"/>
    <property type="match status" value="1"/>
</dbReference>
<reference evidence="3" key="3">
    <citation type="submission" date="2015-04" db="UniProtKB">
        <authorList>
            <consortium name="EnsemblPlants"/>
        </authorList>
    </citation>
    <scope>IDENTIFICATION</scope>
</reference>
<dbReference type="Pfam" id="PF02463">
    <property type="entry name" value="SMC_N"/>
    <property type="match status" value="1"/>
</dbReference>
<sequence length="257" mass="29212">MDLEQLMRSRRMHLDKQEECMAKIRDLGSLPAGAFATYKLENKKQLQKMLYDCNNNVNIYREEGLHLMLVIRKDESIERTFNGVARHFREVFSELVQGGHGHLVIMRKKDGHAADDDNDEDGPCEPDPEGRIEKYIGVSFTGKGETQSMKQLSGGQKTVVALTLIFAIQRCDPAPFYLFDEIDAALDTQFRTAVDMIRRLADTADTQFTATTFRPEIVKVADKIYGVTHKNRVSYVTLVSKQQALHFIGHDQTRNAS</sequence>
<dbReference type="eggNOG" id="KOG0964">
    <property type="taxonomic scope" value="Eukaryota"/>
</dbReference>
<accession>A0A0D9VBW1</accession>
<dbReference type="HOGENOM" id="CLU_001042_6_0_1"/>
<evidence type="ECO:0000256" key="1">
    <source>
        <dbReference type="SAM" id="MobiDB-lite"/>
    </source>
</evidence>
<feature type="domain" description="RecF/RecN/SMC N-terminal" evidence="2">
    <location>
        <begin position="37"/>
        <end position="232"/>
    </location>
</feature>
<proteinExistence type="predicted"/>
<evidence type="ECO:0000313" key="4">
    <source>
        <dbReference type="Proteomes" id="UP000032180"/>
    </source>
</evidence>
<dbReference type="Proteomes" id="UP000032180">
    <property type="component" value="Chromosome 2"/>
</dbReference>
<protein>
    <recommendedName>
        <fullName evidence="2">RecF/RecN/SMC N-terminal domain-containing protein</fullName>
    </recommendedName>
</protein>
<evidence type="ECO:0000259" key="2">
    <source>
        <dbReference type="Pfam" id="PF02463"/>
    </source>
</evidence>
<dbReference type="SUPFAM" id="SSF52540">
    <property type="entry name" value="P-loop containing nucleoside triphosphate hydrolases"/>
    <property type="match status" value="1"/>
</dbReference>
<dbReference type="InterPro" id="IPR003395">
    <property type="entry name" value="RecF/RecN/SMC_N"/>
</dbReference>